<keyword evidence="1" id="KW-0732">Signal</keyword>
<accession>A0ABY8D8P5</accession>
<dbReference type="SUPFAM" id="SSF51182">
    <property type="entry name" value="RmlC-like cupins"/>
    <property type="match status" value="1"/>
</dbReference>
<dbReference type="CDD" id="cd02234">
    <property type="entry name" value="cupin_BLR7677-like"/>
    <property type="match status" value="1"/>
</dbReference>
<proteinExistence type="predicted"/>
<evidence type="ECO:0000313" key="3">
    <source>
        <dbReference type="EMBL" id="WEX86677.1"/>
    </source>
</evidence>
<reference evidence="3 4" key="1">
    <citation type="submission" date="2023-03" db="EMBL/GenBank/DDBJ databases">
        <authorList>
            <person name="Kaur S."/>
            <person name="Espinosa-Saiz D."/>
            <person name="Velazquez E."/>
            <person name="Menendez E."/>
            <person name="diCenzo G.C."/>
        </authorList>
    </citation>
    <scope>NUCLEOTIDE SEQUENCE [LARGE SCALE GENOMIC DNA]</scope>
    <source>
        <strain evidence="3 4">LMG 24692</strain>
    </source>
</reference>
<dbReference type="InterPro" id="IPR011051">
    <property type="entry name" value="RmlC_Cupin_sf"/>
</dbReference>
<feature type="domain" description="Cupin type-2" evidence="2">
    <location>
        <begin position="50"/>
        <end position="123"/>
    </location>
</feature>
<evidence type="ECO:0000256" key="1">
    <source>
        <dbReference type="SAM" id="SignalP"/>
    </source>
</evidence>
<dbReference type="Proteomes" id="UP001229355">
    <property type="component" value="Chromosome 1"/>
</dbReference>
<dbReference type="Pfam" id="PF07883">
    <property type="entry name" value="Cupin_2"/>
    <property type="match status" value="1"/>
</dbReference>
<dbReference type="InterPro" id="IPR013096">
    <property type="entry name" value="Cupin_2"/>
</dbReference>
<keyword evidence="4" id="KW-1185">Reference proteome</keyword>
<gene>
    <name evidence="3" type="ORF">PZN02_002992</name>
</gene>
<sequence length="137" mass="14588">MFRAIAAAFSLALIAAAPALAGDEPYNAKVTTIFDHKLPHVPGKSMRGVLVEYGPGGYNPSHTHAKSAFISATVIEGRIKSQVNGGEVKIYKTGENWTEVPGDHHQVSANASDTEDAKILAVFVVDTDETELTIPDD</sequence>
<feature type="chain" id="PRO_5047391470" evidence="1">
    <location>
        <begin position="22"/>
        <end position="137"/>
    </location>
</feature>
<dbReference type="PANTHER" id="PTHR38599:SF1">
    <property type="entry name" value="CUPIN DOMAIN PROTEIN (AFU_ORTHOLOGUE AFUA_3G13620)"/>
    <property type="match status" value="1"/>
</dbReference>
<dbReference type="InterPro" id="IPR014710">
    <property type="entry name" value="RmlC-like_jellyroll"/>
</dbReference>
<dbReference type="PANTHER" id="PTHR38599">
    <property type="entry name" value="CUPIN DOMAIN PROTEIN (AFU_ORTHOLOGUE AFUA_3G13620)"/>
    <property type="match status" value="1"/>
</dbReference>
<evidence type="ECO:0000259" key="2">
    <source>
        <dbReference type="Pfam" id="PF07883"/>
    </source>
</evidence>
<dbReference type="Gene3D" id="2.60.120.10">
    <property type="entry name" value="Jelly Rolls"/>
    <property type="match status" value="1"/>
</dbReference>
<feature type="signal peptide" evidence="1">
    <location>
        <begin position="1"/>
        <end position="21"/>
    </location>
</feature>
<dbReference type="RefSeq" id="WP_280658744.1">
    <property type="nucleotide sequence ID" value="NZ_CP120373.1"/>
</dbReference>
<organism evidence="3 4">
    <name type="scientific">Sinorhizobium garamanticum</name>
    <dbReference type="NCBI Taxonomy" id="680247"/>
    <lineage>
        <taxon>Bacteria</taxon>
        <taxon>Pseudomonadati</taxon>
        <taxon>Pseudomonadota</taxon>
        <taxon>Alphaproteobacteria</taxon>
        <taxon>Hyphomicrobiales</taxon>
        <taxon>Rhizobiaceae</taxon>
        <taxon>Sinorhizobium/Ensifer group</taxon>
        <taxon>Sinorhizobium</taxon>
    </lineage>
</organism>
<name>A0ABY8D8P5_9HYPH</name>
<evidence type="ECO:0000313" key="4">
    <source>
        <dbReference type="Proteomes" id="UP001229355"/>
    </source>
</evidence>
<dbReference type="EMBL" id="CP120373">
    <property type="protein sequence ID" value="WEX86677.1"/>
    <property type="molecule type" value="Genomic_DNA"/>
</dbReference>
<protein>
    <submittedName>
        <fullName evidence="3">Cupin domain-containing protein</fullName>
    </submittedName>
</protein>